<feature type="transmembrane region" description="Helical" evidence="10">
    <location>
        <begin position="312"/>
        <end position="335"/>
    </location>
</feature>
<dbReference type="InterPro" id="IPR003342">
    <property type="entry name" value="ArnT-like_N"/>
</dbReference>
<dbReference type="EC" id="2.4.1.-" evidence="10"/>
<keyword evidence="6 10" id="KW-0812">Transmembrane</keyword>
<proteinExistence type="inferred from homology"/>
<keyword evidence="7 10" id="KW-1133">Transmembrane helix</keyword>
<evidence type="ECO:0000256" key="5">
    <source>
        <dbReference type="ARBA" id="ARBA00022679"/>
    </source>
</evidence>
<evidence type="ECO:0000256" key="9">
    <source>
        <dbReference type="ARBA" id="ARBA00093617"/>
    </source>
</evidence>
<comment type="pathway">
    <text evidence="2 10">Protein modification; protein glycosylation.</text>
</comment>
<comment type="subcellular location">
    <subcellularLocation>
        <location evidence="10">Cell membrane</location>
    </subcellularLocation>
    <subcellularLocation>
        <location evidence="1">Endomembrane system</location>
        <topology evidence="1">Multi-pass membrane protein</topology>
    </subcellularLocation>
</comment>
<evidence type="ECO:0000259" key="11">
    <source>
        <dbReference type="Pfam" id="PF02366"/>
    </source>
</evidence>
<evidence type="ECO:0000256" key="2">
    <source>
        <dbReference type="ARBA" id="ARBA00004922"/>
    </source>
</evidence>
<keyword evidence="10" id="KW-1003">Cell membrane</keyword>
<evidence type="ECO:0000256" key="7">
    <source>
        <dbReference type="ARBA" id="ARBA00022989"/>
    </source>
</evidence>
<dbReference type="KEGG" id="spzr:G5C33_04380"/>
<evidence type="ECO:0000256" key="8">
    <source>
        <dbReference type="ARBA" id="ARBA00023136"/>
    </source>
</evidence>
<keyword evidence="14" id="KW-1185">Reference proteome</keyword>
<dbReference type="GO" id="GO:0004169">
    <property type="term" value="F:dolichyl-phosphate-mannose-protein mannosyltransferase activity"/>
    <property type="evidence" value="ECO:0007669"/>
    <property type="project" value="UniProtKB-UniRule"/>
</dbReference>
<feature type="domain" description="ArnT-like N-terminal" evidence="11">
    <location>
        <begin position="78"/>
        <end position="252"/>
    </location>
</feature>
<feature type="transmembrane region" description="Helical" evidence="10">
    <location>
        <begin position="224"/>
        <end position="246"/>
    </location>
</feature>
<dbReference type="RefSeq" id="WP_165326098.1">
    <property type="nucleotide sequence ID" value="NZ_CP049109.1"/>
</dbReference>
<feature type="transmembrane region" description="Helical" evidence="10">
    <location>
        <begin position="342"/>
        <end position="360"/>
    </location>
</feature>
<feature type="transmembrane region" description="Helical" evidence="10">
    <location>
        <begin position="399"/>
        <end position="420"/>
    </location>
</feature>
<organism evidence="13 14">
    <name type="scientific">Stakelama tenebrarum</name>
    <dbReference type="NCBI Taxonomy" id="2711215"/>
    <lineage>
        <taxon>Bacteria</taxon>
        <taxon>Pseudomonadati</taxon>
        <taxon>Pseudomonadota</taxon>
        <taxon>Alphaproteobacteria</taxon>
        <taxon>Sphingomonadales</taxon>
        <taxon>Sphingomonadaceae</taxon>
        <taxon>Stakelama</taxon>
    </lineage>
</organism>
<protein>
    <recommendedName>
        <fullName evidence="9 10">Polyprenol-phosphate-mannose--protein mannosyltransferase</fullName>
        <ecNumber evidence="10">2.4.1.-</ecNumber>
    </recommendedName>
</protein>
<dbReference type="Pfam" id="PF16192">
    <property type="entry name" value="PMT_4TMC"/>
    <property type="match status" value="1"/>
</dbReference>
<sequence length="436" mass="49124">MLERLKQLKDRPVTVALLLGLAAQILFMVHLGRPTVVNFDEFHYVPAARSLLELDQLKNSEHPLVGKELIAFGMAIFGDNPWGWRIMSTLAGSATVVATFTLIFLMIGRMRFAVAGTVFLILNQMLYVQARIAMLDVFLGAFLLWAMVAMLWAMRAPPDKVWRRWLLAAVLWGLAVGSKWAAIPYVAMACLAFLAIRLRDSAAQGGGAAAVTRRMLAGKGQAHWPGMATIPGLLALGLLSIAVYLITFTPDFFLTYAAIPPGRLIPFQYDMYHAQTQVLAEHTYQSDWWTWPIMARPIWYFYEFNHNAQRGVLLIGNPVILWGGLVAVAGCYWAWLREKNRAAGAAALLWTASLGIYIVIPKSLGFFYYYYLSSIFLCVALAVAFAHFDRGRKRGYEEWFGAVALLAFIYFFPIISGAALQDDQGYRFWMWFESWK</sequence>
<evidence type="ECO:0000256" key="6">
    <source>
        <dbReference type="ARBA" id="ARBA00022692"/>
    </source>
</evidence>
<feature type="transmembrane region" description="Helical" evidence="10">
    <location>
        <begin position="366"/>
        <end position="387"/>
    </location>
</feature>
<dbReference type="GO" id="GO:0012505">
    <property type="term" value="C:endomembrane system"/>
    <property type="evidence" value="ECO:0007669"/>
    <property type="project" value="UniProtKB-SubCell"/>
</dbReference>
<keyword evidence="4 10" id="KW-0328">Glycosyltransferase</keyword>
<feature type="transmembrane region" description="Helical" evidence="10">
    <location>
        <begin position="82"/>
        <end position="107"/>
    </location>
</feature>
<keyword evidence="5 10" id="KW-0808">Transferase</keyword>
<reference evidence="13 14" key="1">
    <citation type="submission" date="2020-02" db="EMBL/GenBank/DDBJ databases">
        <authorList>
            <person name="Zheng R.K."/>
            <person name="Sun C.M."/>
        </authorList>
    </citation>
    <scope>NUCLEOTIDE SEQUENCE [LARGE SCALE GENOMIC DNA]</scope>
    <source>
        <strain evidence="14">zrk23</strain>
    </source>
</reference>
<comment type="similarity">
    <text evidence="3 10">Belongs to the glycosyltransferase 39 family.</text>
</comment>
<evidence type="ECO:0000256" key="3">
    <source>
        <dbReference type="ARBA" id="ARBA00007222"/>
    </source>
</evidence>
<evidence type="ECO:0000313" key="14">
    <source>
        <dbReference type="Proteomes" id="UP000501568"/>
    </source>
</evidence>
<keyword evidence="8 10" id="KW-0472">Membrane</keyword>
<dbReference type="InterPro" id="IPR027005">
    <property type="entry name" value="PMT-like"/>
</dbReference>
<feature type="transmembrane region" description="Helical" evidence="10">
    <location>
        <begin position="128"/>
        <end position="153"/>
    </location>
</feature>
<feature type="transmembrane region" description="Helical" evidence="10">
    <location>
        <begin position="12"/>
        <end position="32"/>
    </location>
</feature>
<name>A0A6G6Y2R5_9SPHN</name>
<dbReference type="Proteomes" id="UP000501568">
    <property type="component" value="Chromosome"/>
</dbReference>
<feature type="transmembrane region" description="Helical" evidence="10">
    <location>
        <begin position="165"/>
        <end position="196"/>
    </location>
</feature>
<dbReference type="Pfam" id="PF02366">
    <property type="entry name" value="PMT"/>
    <property type="match status" value="1"/>
</dbReference>
<dbReference type="PANTHER" id="PTHR10050">
    <property type="entry name" value="DOLICHYL-PHOSPHATE-MANNOSE--PROTEIN MANNOSYLTRANSFERASE"/>
    <property type="match status" value="1"/>
</dbReference>
<gene>
    <name evidence="13" type="ORF">G5C33_04380</name>
</gene>
<accession>A0A6G6Y2R5</accession>
<dbReference type="UniPathway" id="UPA00378"/>
<evidence type="ECO:0000259" key="12">
    <source>
        <dbReference type="Pfam" id="PF16192"/>
    </source>
</evidence>
<feature type="domain" description="Protein O-mannosyl-transferase C-terminal four TM" evidence="12">
    <location>
        <begin position="264"/>
        <end position="435"/>
    </location>
</feature>
<evidence type="ECO:0000313" key="13">
    <source>
        <dbReference type="EMBL" id="QIG79097.1"/>
    </source>
</evidence>
<dbReference type="EMBL" id="CP049109">
    <property type="protein sequence ID" value="QIG79097.1"/>
    <property type="molecule type" value="Genomic_DNA"/>
</dbReference>
<evidence type="ECO:0000256" key="4">
    <source>
        <dbReference type="ARBA" id="ARBA00022676"/>
    </source>
</evidence>
<comment type="function">
    <text evidence="10">Protein O-mannosyltransferase that catalyzes the transfer of a single mannose residue from a polyprenol phospho-mannosyl lipidic donor to the hydroxyl group of selected serine and threonine residues in acceptor proteins.</text>
</comment>
<dbReference type="InterPro" id="IPR032421">
    <property type="entry name" value="PMT_4TMC"/>
</dbReference>
<evidence type="ECO:0000256" key="10">
    <source>
        <dbReference type="RuleBase" id="RU367007"/>
    </source>
</evidence>
<evidence type="ECO:0000256" key="1">
    <source>
        <dbReference type="ARBA" id="ARBA00004127"/>
    </source>
</evidence>
<dbReference type="AlphaFoldDB" id="A0A6G6Y2R5"/>
<dbReference type="GO" id="GO:0005886">
    <property type="term" value="C:plasma membrane"/>
    <property type="evidence" value="ECO:0007669"/>
    <property type="project" value="UniProtKB-SubCell"/>
</dbReference>